<dbReference type="AlphaFoldDB" id="A0A1J9Q339"/>
<evidence type="ECO:0000313" key="2">
    <source>
        <dbReference type="Proteomes" id="UP000242791"/>
    </source>
</evidence>
<dbReference type="Proteomes" id="UP000242791">
    <property type="component" value="Unassembled WGS sequence"/>
</dbReference>
<sequence>MYSERPSLSRGAVGYDTELMRHARVYSVADMFLMEGLKAKALVEFESKLTKFWLSESFLECVQNVYDTATPMPPGVKSAVVQTATKHLESLWQKKPFQDIVRENGDFAVDMIEEQVKSEGILHI</sequence>
<protein>
    <submittedName>
        <fullName evidence="1">Uncharacterized protein</fullName>
    </submittedName>
</protein>
<dbReference type="STRING" id="1658174.A0A1J9Q339"/>
<reference evidence="1 2" key="1">
    <citation type="submission" date="2015-08" db="EMBL/GenBank/DDBJ databases">
        <title>Emmonsia species relationships and genome sequence.</title>
        <authorList>
            <person name="Cuomo C.A."/>
            <person name="Schwartz I.S."/>
            <person name="Kenyon C."/>
            <person name="De Hoog G.S."/>
            <person name="Govender N.P."/>
            <person name="Botha A."/>
            <person name="Moreno L."/>
            <person name="De Vries M."/>
            <person name="Munoz J.F."/>
            <person name="Stielow J.B."/>
        </authorList>
    </citation>
    <scope>NUCLEOTIDE SEQUENCE [LARGE SCALE GENOMIC DNA]</scope>
    <source>
        <strain evidence="1 2">EI222</strain>
    </source>
</reference>
<proteinExistence type="predicted"/>
<dbReference type="PANTHER" id="PTHR47843:SF5">
    <property type="entry name" value="BTB_POZ DOMAIN PROTEIN"/>
    <property type="match status" value="1"/>
</dbReference>
<dbReference type="PANTHER" id="PTHR47843">
    <property type="entry name" value="BTB DOMAIN-CONTAINING PROTEIN-RELATED"/>
    <property type="match status" value="1"/>
</dbReference>
<dbReference type="OrthoDB" id="4207076at2759"/>
<keyword evidence="2" id="KW-1185">Reference proteome</keyword>
<organism evidence="1 2">
    <name type="scientific">Blastomyces percursus</name>
    <dbReference type="NCBI Taxonomy" id="1658174"/>
    <lineage>
        <taxon>Eukaryota</taxon>
        <taxon>Fungi</taxon>
        <taxon>Dikarya</taxon>
        <taxon>Ascomycota</taxon>
        <taxon>Pezizomycotina</taxon>
        <taxon>Eurotiomycetes</taxon>
        <taxon>Eurotiomycetidae</taxon>
        <taxon>Onygenales</taxon>
        <taxon>Ajellomycetaceae</taxon>
        <taxon>Blastomyces</taxon>
    </lineage>
</organism>
<comment type="caution">
    <text evidence="1">The sequence shown here is derived from an EMBL/GenBank/DDBJ whole genome shotgun (WGS) entry which is preliminary data.</text>
</comment>
<name>A0A1J9Q339_9EURO</name>
<accession>A0A1J9Q339</accession>
<dbReference type="EMBL" id="LGTZ01000889">
    <property type="protein sequence ID" value="OJD23054.1"/>
    <property type="molecule type" value="Genomic_DNA"/>
</dbReference>
<evidence type="ECO:0000313" key="1">
    <source>
        <dbReference type="EMBL" id="OJD23054.1"/>
    </source>
</evidence>
<dbReference type="VEuPathDB" id="FungiDB:ACJ73_05589"/>
<gene>
    <name evidence="1" type="ORF">ACJ73_05589</name>
</gene>